<protein>
    <recommendedName>
        <fullName evidence="6">protein xylosyltransferase</fullName>
        <ecNumber evidence="6">2.4.2.26</ecNumber>
    </recommendedName>
    <alternativeName>
        <fullName evidence="18">Peptide O-xylosyltransferase</fullName>
    </alternativeName>
</protein>
<evidence type="ECO:0000256" key="6">
    <source>
        <dbReference type="ARBA" id="ARBA00011972"/>
    </source>
</evidence>
<dbReference type="Pfam" id="PF01822">
    <property type="entry name" value="WSC"/>
    <property type="match status" value="1"/>
</dbReference>
<dbReference type="InterPro" id="IPR024448">
    <property type="entry name" value="XylT_C"/>
</dbReference>
<keyword evidence="13" id="KW-1133">Transmembrane helix</keyword>
<comment type="pathway">
    <text evidence="4">Glycan metabolism; heparan sulfate biosynthesis.</text>
</comment>
<keyword evidence="11" id="KW-0256">Endoplasmic reticulum</keyword>
<feature type="non-terminal residue" evidence="21">
    <location>
        <position position="870"/>
    </location>
</feature>
<evidence type="ECO:0000256" key="19">
    <source>
        <dbReference type="ARBA" id="ARBA00047847"/>
    </source>
</evidence>
<comment type="catalytic activity">
    <reaction evidence="19">
        <text>UDP-alpha-D-xylose + L-seryl-[protein] = 3-O-(beta-D-xylosyl)-L-seryl-[protein] + UDP + H(+)</text>
        <dbReference type="Rhea" id="RHEA:50192"/>
        <dbReference type="Rhea" id="RHEA-COMP:9863"/>
        <dbReference type="Rhea" id="RHEA-COMP:12567"/>
        <dbReference type="ChEBI" id="CHEBI:15378"/>
        <dbReference type="ChEBI" id="CHEBI:29999"/>
        <dbReference type="ChEBI" id="CHEBI:57632"/>
        <dbReference type="ChEBI" id="CHEBI:58223"/>
        <dbReference type="ChEBI" id="CHEBI:132085"/>
        <dbReference type="EC" id="2.4.2.26"/>
    </reaction>
</comment>
<evidence type="ECO:0000256" key="18">
    <source>
        <dbReference type="ARBA" id="ARBA00042865"/>
    </source>
</evidence>
<keyword evidence="7" id="KW-0328">Glycosyltransferase</keyword>
<keyword evidence="8" id="KW-0808">Transferase</keyword>
<comment type="pathway">
    <text evidence="3">Glycan metabolism; chondroitin sulfate biosynthesis.</text>
</comment>
<evidence type="ECO:0000256" key="16">
    <source>
        <dbReference type="ARBA" id="ARBA00023157"/>
    </source>
</evidence>
<evidence type="ECO:0000256" key="13">
    <source>
        <dbReference type="ARBA" id="ARBA00022989"/>
    </source>
</evidence>
<gene>
    <name evidence="21" type="ORF">CUNI_LOCUS13802</name>
</gene>
<dbReference type="GO" id="GO:0050650">
    <property type="term" value="P:chondroitin sulfate proteoglycan biosynthetic process"/>
    <property type="evidence" value="ECO:0007669"/>
    <property type="project" value="TreeGrafter"/>
</dbReference>
<keyword evidence="16" id="KW-1015">Disulfide bond</keyword>
<comment type="subcellular location">
    <subcellularLocation>
        <location evidence="2">Endoplasmic reticulum membrane</location>
        <topology evidence="2">Single-pass type II membrane protein</topology>
    </subcellularLocation>
    <subcellularLocation>
        <location evidence="1">Golgi apparatus membrane</location>
        <topology evidence="1">Single-pass type II membrane protein</topology>
    </subcellularLocation>
</comment>
<evidence type="ECO:0000256" key="10">
    <source>
        <dbReference type="ARBA" id="ARBA00022723"/>
    </source>
</evidence>
<proteinExistence type="inferred from homology"/>
<dbReference type="InterPro" id="IPR043538">
    <property type="entry name" value="XYLT"/>
</dbReference>
<dbReference type="GO" id="GO:0015012">
    <property type="term" value="P:heparan sulfate proteoglycan biosynthetic process"/>
    <property type="evidence" value="ECO:0007669"/>
    <property type="project" value="TreeGrafter"/>
</dbReference>
<evidence type="ECO:0000256" key="1">
    <source>
        <dbReference type="ARBA" id="ARBA00004323"/>
    </source>
</evidence>
<dbReference type="GO" id="GO:0005789">
    <property type="term" value="C:endoplasmic reticulum membrane"/>
    <property type="evidence" value="ECO:0007669"/>
    <property type="project" value="UniProtKB-SubCell"/>
</dbReference>
<evidence type="ECO:0000256" key="12">
    <source>
        <dbReference type="ARBA" id="ARBA00022968"/>
    </source>
</evidence>
<evidence type="ECO:0000313" key="21">
    <source>
        <dbReference type="EMBL" id="CAG5128244.1"/>
    </source>
</evidence>
<dbReference type="Pfam" id="PF02485">
    <property type="entry name" value="Branch"/>
    <property type="match status" value="1"/>
</dbReference>
<comment type="caution">
    <text evidence="21">The sequence shown here is derived from an EMBL/GenBank/DDBJ whole genome shotgun (WGS) entry which is preliminary data.</text>
</comment>
<keyword evidence="10" id="KW-0479">Metal-binding</keyword>
<dbReference type="GO" id="GO:0000139">
    <property type="term" value="C:Golgi membrane"/>
    <property type="evidence" value="ECO:0007669"/>
    <property type="project" value="UniProtKB-SubCell"/>
</dbReference>
<dbReference type="EMBL" id="CAJHNH020002990">
    <property type="protein sequence ID" value="CAG5128244.1"/>
    <property type="molecule type" value="Genomic_DNA"/>
</dbReference>
<dbReference type="AlphaFoldDB" id="A0A8S3ZFE4"/>
<dbReference type="Proteomes" id="UP000678393">
    <property type="component" value="Unassembled WGS sequence"/>
</dbReference>
<evidence type="ECO:0000256" key="7">
    <source>
        <dbReference type="ARBA" id="ARBA00022676"/>
    </source>
</evidence>
<evidence type="ECO:0000313" key="22">
    <source>
        <dbReference type="Proteomes" id="UP000678393"/>
    </source>
</evidence>
<keyword evidence="12" id="KW-0735">Signal-anchor</keyword>
<keyword evidence="17" id="KW-0325">Glycoprotein</keyword>
<sequence length="870" mass="99803">GETIVTRPLTMVVSLKCLGPCPTVDKDSTVLKVPEEPHLYVDGADDNKNHNNNTNDDVVNIDVLQNKHLPQKPHNSWSQKYSPKCDVSAKEVSSAVKRAKTWQCKQEIADVYCQQQEGKLYNLDLTNYCPNRGKDKGHYYGCYKDSNSQRALDGGFVDLPDNSPQKCIEHCYRSGQKYAGLQYGKECWCGSSYGKHGSKLEEAHCFTKCPGNASETCGAYLTNKIYGTGVQAVIRHNAPLEHAHLNKTTLRIKIVFVLTVSGRAVRQVARLLRIIYSPDHFYYIHVDKRQEYMYRELLPLEQCFSNVMLTRHRFSTIWGGASLLQAHLSFLRELFDDKPAWNWDYYINLSESDYPIKSLSQLVDFLTAYKGLNFLRSFGKNVPRFIKKQGMDQTFHECENHLWRVSERPLPRGIVFDGGSDWIGLWWEFAHYSLYSKDPLVTGLKQYYKYSLLPVESFFHMVLQNSVFCTQSVDNNLHLTNWRRKQGCKCQYRHIVDWCGCSPNDIKISDIERLLHYETKPVFFARKFEAIVDQEVINTLDRNFHGFLYPGLSSLSSYWQNAYHHLDKDTKVRDADLTIYSSVIRQAMDQLAESDPSCTLKPEKVLEAHIYNQADHFHGLLVLSSVLLKETNMSTMLEVHVEQKHYYTVVDAKASSGRLLSLEVGSDFDMKEQIFRNYGSLLGPYDDISLRHEWSPGTELTVSIAWVDPTNEIAASYDIVIPNEHHIGTQKPVLFRPLRPGIWKACFLITPLTFFNNKPISTAEILRSHKGPLGLYTSTNFTEFMTYLKLTESPQLRLEAFNNSRRTGADLNLWVDSLTRLFWVVRQMCIVNSTATCSSLKECHASPWSSQSPDLKSDMRYIGSKIPVIS</sequence>
<evidence type="ECO:0000256" key="17">
    <source>
        <dbReference type="ARBA" id="ARBA00023180"/>
    </source>
</evidence>
<evidence type="ECO:0000256" key="15">
    <source>
        <dbReference type="ARBA" id="ARBA00023136"/>
    </source>
</evidence>
<reference evidence="21" key="1">
    <citation type="submission" date="2021-04" db="EMBL/GenBank/DDBJ databases">
        <authorList>
            <consortium name="Molecular Ecology Group"/>
        </authorList>
    </citation>
    <scope>NUCLEOTIDE SEQUENCE</scope>
</reference>
<dbReference type="InterPro" id="IPR002889">
    <property type="entry name" value="WSC_carb-bd"/>
</dbReference>
<evidence type="ECO:0000256" key="14">
    <source>
        <dbReference type="ARBA" id="ARBA00023034"/>
    </source>
</evidence>
<organism evidence="21 22">
    <name type="scientific">Candidula unifasciata</name>
    <dbReference type="NCBI Taxonomy" id="100452"/>
    <lineage>
        <taxon>Eukaryota</taxon>
        <taxon>Metazoa</taxon>
        <taxon>Spiralia</taxon>
        <taxon>Lophotrochozoa</taxon>
        <taxon>Mollusca</taxon>
        <taxon>Gastropoda</taxon>
        <taxon>Heterobranchia</taxon>
        <taxon>Euthyneura</taxon>
        <taxon>Panpulmonata</taxon>
        <taxon>Eupulmonata</taxon>
        <taxon>Stylommatophora</taxon>
        <taxon>Helicina</taxon>
        <taxon>Helicoidea</taxon>
        <taxon>Geomitridae</taxon>
        <taxon>Candidula</taxon>
    </lineage>
</organism>
<evidence type="ECO:0000256" key="3">
    <source>
        <dbReference type="ARBA" id="ARBA00004840"/>
    </source>
</evidence>
<dbReference type="EC" id="2.4.2.26" evidence="6"/>
<dbReference type="SMART" id="SM00321">
    <property type="entry name" value="WSC"/>
    <property type="match status" value="1"/>
</dbReference>
<evidence type="ECO:0000256" key="9">
    <source>
        <dbReference type="ARBA" id="ARBA00022692"/>
    </source>
</evidence>
<keyword evidence="9" id="KW-0812">Transmembrane</keyword>
<dbReference type="PANTHER" id="PTHR46025">
    <property type="entry name" value="XYLOSYLTRANSFERASE OXT"/>
    <property type="match status" value="1"/>
</dbReference>
<evidence type="ECO:0000256" key="5">
    <source>
        <dbReference type="ARBA" id="ARBA00010195"/>
    </source>
</evidence>
<dbReference type="GO" id="GO:0030158">
    <property type="term" value="F:protein xylosyltransferase activity"/>
    <property type="evidence" value="ECO:0007669"/>
    <property type="project" value="UniProtKB-EC"/>
</dbReference>
<accession>A0A8S3ZFE4</accession>
<evidence type="ECO:0000256" key="8">
    <source>
        <dbReference type="ARBA" id="ARBA00022679"/>
    </source>
</evidence>
<keyword evidence="14" id="KW-0333">Golgi apparatus</keyword>
<dbReference type="GO" id="GO:0046872">
    <property type="term" value="F:metal ion binding"/>
    <property type="evidence" value="ECO:0007669"/>
    <property type="project" value="UniProtKB-KW"/>
</dbReference>
<comment type="similarity">
    <text evidence="5">Belongs to the glycosyltransferase 14 family. XylT subfamily.</text>
</comment>
<dbReference type="PANTHER" id="PTHR46025:SF3">
    <property type="entry name" value="XYLOSYLTRANSFERASE OXT"/>
    <property type="match status" value="1"/>
</dbReference>
<evidence type="ECO:0000256" key="2">
    <source>
        <dbReference type="ARBA" id="ARBA00004648"/>
    </source>
</evidence>
<feature type="domain" description="WSC" evidence="20">
    <location>
        <begin position="136"/>
        <end position="229"/>
    </location>
</feature>
<dbReference type="InterPro" id="IPR003406">
    <property type="entry name" value="Glyco_trans_14"/>
</dbReference>
<keyword evidence="15" id="KW-0472">Membrane</keyword>
<evidence type="ECO:0000256" key="4">
    <source>
        <dbReference type="ARBA" id="ARBA00005093"/>
    </source>
</evidence>
<name>A0A8S3ZFE4_9EUPU</name>
<keyword evidence="22" id="KW-1185">Reference proteome</keyword>
<dbReference type="PROSITE" id="PS51212">
    <property type="entry name" value="WSC"/>
    <property type="match status" value="1"/>
</dbReference>
<evidence type="ECO:0000259" key="20">
    <source>
        <dbReference type="PROSITE" id="PS51212"/>
    </source>
</evidence>
<dbReference type="Pfam" id="PF12529">
    <property type="entry name" value="Xylo_C"/>
    <property type="match status" value="1"/>
</dbReference>
<evidence type="ECO:0000256" key="11">
    <source>
        <dbReference type="ARBA" id="ARBA00022824"/>
    </source>
</evidence>
<dbReference type="OrthoDB" id="2019572at2759"/>